<keyword evidence="2" id="KW-1185">Reference proteome</keyword>
<comment type="caution">
    <text evidence="1">The sequence shown here is derived from an EMBL/GenBank/DDBJ whole genome shotgun (WGS) entry which is preliminary data.</text>
</comment>
<evidence type="ECO:0000313" key="1">
    <source>
        <dbReference type="EMBL" id="KAF8879301.1"/>
    </source>
</evidence>
<proteinExistence type="predicted"/>
<dbReference type="AlphaFoldDB" id="A0A9P5TI74"/>
<organism evidence="1 2">
    <name type="scientific">Gymnopilus junonius</name>
    <name type="common">Spectacular rustgill mushroom</name>
    <name type="synonym">Gymnopilus spectabilis subsp. junonius</name>
    <dbReference type="NCBI Taxonomy" id="109634"/>
    <lineage>
        <taxon>Eukaryota</taxon>
        <taxon>Fungi</taxon>
        <taxon>Dikarya</taxon>
        <taxon>Basidiomycota</taxon>
        <taxon>Agaricomycotina</taxon>
        <taxon>Agaricomycetes</taxon>
        <taxon>Agaricomycetidae</taxon>
        <taxon>Agaricales</taxon>
        <taxon>Agaricineae</taxon>
        <taxon>Hymenogastraceae</taxon>
        <taxon>Gymnopilus</taxon>
    </lineage>
</organism>
<dbReference type="Proteomes" id="UP000724874">
    <property type="component" value="Unassembled WGS sequence"/>
</dbReference>
<reference evidence="1" key="1">
    <citation type="submission" date="2020-11" db="EMBL/GenBank/DDBJ databases">
        <authorList>
            <consortium name="DOE Joint Genome Institute"/>
            <person name="Ahrendt S."/>
            <person name="Riley R."/>
            <person name="Andreopoulos W."/>
            <person name="LaButti K."/>
            <person name="Pangilinan J."/>
            <person name="Ruiz-duenas F.J."/>
            <person name="Barrasa J.M."/>
            <person name="Sanchez-Garcia M."/>
            <person name="Camarero S."/>
            <person name="Miyauchi S."/>
            <person name="Serrano A."/>
            <person name="Linde D."/>
            <person name="Babiker R."/>
            <person name="Drula E."/>
            <person name="Ayuso-Fernandez I."/>
            <person name="Pacheco R."/>
            <person name="Padilla G."/>
            <person name="Ferreira P."/>
            <person name="Barriuso J."/>
            <person name="Kellner H."/>
            <person name="Castanera R."/>
            <person name="Alfaro M."/>
            <person name="Ramirez L."/>
            <person name="Pisabarro A.G."/>
            <person name="Kuo A."/>
            <person name="Tritt A."/>
            <person name="Lipzen A."/>
            <person name="He G."/>
            <person name="Yan M."/>
            <person name="Ng V."/>
            <person name="Cullen D."/>
            <person name="Martin F."/>
            <person name="Rosso M.-N."/>
            <person name="Henrissat B."/>
            <person name="Hibbett D."/>
            <person name="Martinez A.T."/>
            <person name="Grigoriev I.V."/>
        </authorList>
    </citation>
    <scope>NUCLEOTIDE SEQUENCE</scope>
    <source>
        <strain evidence="1">AH 44721</strain>
    </source>
</reference>
<evidence type="ECO:0000313" key="2">
    <source>
        <dbReference type="Proteomes" id="UP000724874"/>
    </source>
</evidence>
<accession>A0A9P5TI74</accession>
<dbReference type="OrthoDB" id="10560029at2759"/>
<gene>
    <name evidence="1" type="ORF">CPB84DRAFT_312697</name>
</gene>
<protein>
    <submittedName>
        <fullName evidence="1">Uncharacterized protein</fullName>
    </submittedName>
</protein>
<sequence>MVNPRSESGFATEAPLLVVMCPLESLYGLDTSRPAFPQFLKILKIENYTDTACNLKVARNHQRNFSKISTKYFNVKQVPSVQKDALAKIEKELRQRYPDIFGGPQELLEKRMYYAIRVAMECHHQRRMDRANDRKSTTAQRHTIKKSVTYGKTPSPNIQKKKTVRFAHPQTGTSSNVNMIDLTLDDSDIESIDNPPAEKSPELDSKAAVQKAIKKLENESVFNASLGGKHVSQRRESFIHQFLACCDPPMVKYVQAFKDFDLATEVYLRPLVKWNSARRKDLLRSILQKVEMGSALELVIAFLDNHICVYFCEDGL</sequence>
<dbReference type="EMBL" id="JADNYJ010000150">
    <property type="protein sequence ID" value="KAF8879301.1"/>
    <property type="molecule type" value="Genomic_DNA"/>
</dbReference>
<name>A0A9P5TI74_GYMJU</name>